<dbReference type="InterPro" id="IPR006094">
    <property type="entry name" value="Oxid_FAD_bind_N"/>
</dbReference>
<keyword evidence="4" id="KW-1185">Reference proteome</keyword>
<dbReference type="PANTHER" id="PTHR43762">
    <property type="entry name" value="L-GULONOLACTONE OXIDASE"/>
    <property type="match status" value="1"/>
</dbReference>
<dbReference type="InterPro" id="IPR016166">
    <property type="entry name" value="FAD-bd_PCMH"/>
</dbReference>
<dbReference type="Gene3D" id="1.10.45.10">
    <property type="entry name" value="Vanillyl-alcohol Oxidase, Chain A, domain 4"/>
    <property type="match status" value="1"/>
</dbReference>
<dbReference type="InterPro" id="IPR007173">
    <property type="entry name" value="ALO_C"/>
</dbReference>
<dbReference type="Pfam" id="PF04030">
    <property type="entry name" value="ALO"/>
    <property type="match status" value="1"/>
</dbReference>
<organism evidence="3 4">
    <name type="scientific">Paraoerskovia sediminicola</name>
    <dbReference type="NCBI Taxonomy" id="1138587"/>
    <lineage>
        <taxon>Bacteria</taxon>
        <taxon>Bacillati</taxon>
        <taxon>Actinomycetota</taxon>
        <taxon>Actinomycetes</taxon>
        <taxon>Micrococcales</taxon>
        <taxon>Cellulomonadaceae</taxon>
        <taxon>Paraoerskovia</taxon>
    </lineage>
</organism>
<protein>
    <submittedName>
        <fullName evidence="3">Xylitol oxidase</fullName>
    </submittedName>
</protein>
<dbReference type="Pfam" id="PF01565">
    <property type="entry name" value="FAD_binding_4"/>
    <property type="match status" value="1"/>
</dbReference>
<reference evidence="4" key="1">
    <citation type="journal article" date="2019" name="Int. J. Syst. Evol. Microbiol.">
        <title>The Global Catalogue of Microorganisms (GCM) 10K type strain sequencing project: providing services to taxonomists for standard genome sequencing and annotation.</title>
        <authorList>
            <consortium name="The Broad Institute Genomics Platform"/>
            <consortium name="The Broad Institute Genome Sequencing Center for Infectious Disease"/>
            <person name="Wu L."/>
            <person name="Ma J."/>
        </authorList>
    </citation>
    <scope>NUCLEOTIDE SEQUENCE [LARGE SCALE GENOMIC DNA]</scope>
    <source>
        <strain evidence="4">NBRC 108565</strain>
    </source>
</reference>
<evidence type="ECO:0000313" key="3">
    <source>
        <dbReference type="EMBL" id="BDZ42231.1"/>
    </source>
</evidence>
<dbReference type="PANTHER" id="PTHR43762:SF1">
    <property type="entry name" value="D-ARABINONO-1,4-LACTONE OXIDASE"/>
    <property type="match status" value="1"/>
</dbReference>
<evidence type="ECO:0000259" key="2">
    <source>
        <dbReference type="PROSITE" id="PS51387"/>
    </source>
</evidence>
<keyword evidence="1" id="KW-0560">Oxidoreductase</keyword>
<dbReference type="PROSITE" id="PS51387">
    <property type="entry name" value="FAD_PCMH"/>
    <property type="match status" value="1"/>
</dbReference>
<dbReference type="Gene3D" id="3.30.43.10">
    <property type="entry name" value="Uridine Diphospho-n-acetylenolpyruvylglucosamine Reductase, domain 2"/>
    <property type="match status" value="1"/>
</dbReference>
<accession>A0ABM8G2E6</accession>
<feature type="domain" description="FAD-binding PCMH-type" evidence="2">
    <location>
        <begin position="11"/>
        <end position="175"/>
    </location>
</feature>
<dbReference type="InterPro" id="IPR016169">
    <property type="entry name" value="FAD-bd_PCMH_sub2"/>
</dbReference>
<name>A0ABM8G2E6_9CELL</name>
<sequence>MTTTYNWSRNLAYGSSAVLRPRSTDELAEIITSNPRVRALGSKHSFNRVADTDGVHVQVDAIDSTVEVDTAAMTASVNGGLRYGEVSQALQASGVALGAMASLPHISVAGAVATATHGSGDATRNLAAAVRGLEIVTGDGTVRTLTRGDADFAGAVVGLGALGVVTRVVLDVVPTYDVRQDVYLGLGWDTVRERFDEITSSATSVSLFTSWGPDGVDQVWRKTAVPAGSAATEFPRSYLDAPAATEAMHPLPGVDATACTGQLGVPGPWNERLPHFRLDFTPSNGEELQTEYLVPRRHAVAAIDAVRALAPQVQPLLQITEIRTIAADDLWMSSTSGEDGHEGFIGIHFTWKKLQPEVEALLPTIEAALAPCGARPHWGKLFDDSPSALGRVAAAYPRFGDFAALAERYDPEQRFRGGFVADLLGG</sequence>
<evidence type="ECO:0000256" key="1">
    <source>
        <dbReference type="ARBA" id="ARBA00023002"/>
    </source>
</evidence>
<dbReference type="RefSeq" id="WP_286219231.1">
    <property type="nucleotide sequence ID" value="NZ_AP027729.1"/>
</dbReference>
<dbReference type="Proteomes" id="UP001321475">
    <property type="component" value="Chromosome"/>
</dbReference>
<proteinExistence type="predicted"/>
<dbReference type="InterPro" id="IPR036318">
    <property type="entry name" value="FAD-bd_PCMH-like_sf"/>
</dbReference>
<dbReference type="InterPro" id="IPR016167">
    <property type="entry name" value="FAD-bd_PCMH_sub1"/>
</dbReference>
<dbReference type="EMBL" id="AP027729">
    <property type="protein sequence ID" value="BDZ42231.1"/>
    <property type="molecule type" value="Genomic_DNA"/>
</dbReference>
<dbReference type="InterPro" id="IPR016171">
    <property type="entry name" value="Vanillyl_alc_oxidase_C-sub2"/>
</dbReference>
<dbReference type="Gene3D" id="3.30.465.10">
    <property type="match status" value="1"/>
</dbReference>
<dbReference type="Gene3D" id="3.30.70.2530">
    <property type="match status" value="1"/>
</dbReference>
<dbReference type="SUPFAM" id="SSF56176">
    <property type="entry name" value="FAD-binding/transporter-associated domain-like"/>
    <property type="match status" value="1"/>
</dbReference>
<evidence type="ECO:0000313" key="4">
    <source>
        <dbReference type="Proteomes" id="UP001321475"/>
    </source>
</evidence>
<dbReference type="Gene3D" id="3.30.70.2520">
    <property type="match status" value="1"/>
</dbReference>
<gene>
    <name evidence="3" type="ORF">GCM10025865_15300</name>
</gene>
<dbReference type="InterPro" id="IPR010031">
    <property type="entry name" value="FAD_lactone_oxidase-like"/>
</dbReference>